<sequence length="94" mass="11079">MENENDFKPKFTGAEENDQQFRIEIADGHFGRFFYIKPLGHERYEILDEEDTIGTVQLDEKDHAHCESQGCELDLPILQAIRDQIKFHQELRNS</sequence>
<reference evidence="1 2" key="1">
    <citation type="submission" date="2019-02" db="EMBL/GenBank/DDBJ databases">
        <title>Pedobacter sp. RP-1-13 sp. nov., isolated from Arctic soil.</title>
        <authorList>
            <person name="Dahal R.H."/>
        </authorList>
    </citation>
    <scope>NUCLEOTIDE SEQUENCE [LARGE SCALE GENOMIC DNA]</scope>
    <source>
        <strain evidence="1 2">RP-1-13</strain>
    </source>
</reference>
<keyword evidence="2" id="KW-1185">Reference proteome</keyword>
<dbReference type="AlphaFoldDB" id="A0A4R0MMT4"/>
<comment type="caution">
    <text evidence="1">The sequence shown here is derived from an EMBL/GenBank/DDBJ whole genome shotgun (WGS) entry which is preliminary data.</text>
</comment>
<protein>
    <submittedName>
        <fullName evidence="1">Uncharacterized protein</fullName>
    </submittedName>
</protein>
<dbReference type="RefSeq" id="WP_131555023.1">
    <property type="nucleotide sequence ID" value="NZ_SJSK01000006.1"/>
</dbReference>
<organism evidence="1 2">
    <name type="scientific">Pedobacter frigiditerrae</name>
    <dbReference type="NCBI Taxonomy" id="2530452"/>
    <lineage>
        <taxon>Bacteria</taxon>
        <taxon>Pseudomonadati</taxon>
        <taxon>Bacteroidota</taxon>
        <taxon>Sphingobacteriia</taxon>
        <taxon>Sphingobacteriales</taxon>
        <taxon>Sphingobacteriaceae</taxon>
        <taxon>Pedobacter</taxon>
    </lineage>
</organism>
<proteinExistence type="predicted"/>
<name>A0A4R0MMT4_9SPHI</name>
<evidence type="ECO:0000313" key="1">
    <source>
        <dbReference type="EMBL" id="TCC88059.1"/>
    </source>
</evidence>
<dbReference type="Proteomes" id="UP000292884">
    <property type="component" value="Unassembled WGS sequence"/>
</dbReference>
<dbReference type="EMBL" id="SJSK01000006">
    <property type="protein sequence ID" value="TCC88059.1"/>
    <property type="molecule type" value="Genomic_DNA"/>
</dbReference>
<evidence type="ECO:0000313" key="2">
    <source>
        <dbReference type="Proteomes" id="UP000292884"/>
    </source>
</evidence>
<accession>A0A4R0MMT4</accession>
<dbReference type="OrthoDB" id="769970at2"/>
<gene>
    <name evidence="1" type="ORF">EZ428_20260</name>
</gene>